<dbReference type="Proteomes" id="UP001283361">
    <property type="component" value="Unassembled WGS sequence"/>
</dbReference>
<name>A0AAE1D2J6_9GAST</name>
<dbReference type="AlphaFoldDB" id="A0AAE1D2J6"/>
<sequence length="158" mass="17378">MNILPLTCPDGVPAHRLGWGHSGQSREDSSPNLWRRGFEPRHKMVTQTARMMLYLTVRVVHSMHIKHAQGRELLPSPPEFPANSTSAASVITRSVGWGQRGSAAEEYSVSSRGAHFTSFDPGGKWDPHYLDVRPELRMRGGLSSASLAQQPVSQNGHG</sequence>
<accession>A0AAE1D2J6</accession>
<evidence type="ECO:0000313" key="1">
    <source>
        <dbReference type="EMBL" id="KAK3752169.1"/>
    </source>
</evidence>
<reference evidence="1" key="1">
    <citation type="journal article" date="2023" name="G3 (Bethesda)">
        <title>A reference genome for the long-term kleptoplast-retaining sea slug Elysia crispata morphotype clarki.</title>
        <authorList>
            <person name="Eastman K.E."/>
            <person name="Pendleton A.L."/>
            <person name="Shaikh M.A."/>
            <person name="Suttiyut T."/>
            <person name="Ogas R."/>
            <person name="Tomko P."/>
            <person name="Gavelis G."/>
            <person name="Widhalm J.R."/>
            <person name="Wisecaver J.H."/>
        </authorList>
    </citation>
    <scope>NUCLEOTIDE SEQUENCE</scope>
    <source>
        <strain evidence="1">ECLA1</strain>
    </source>
</reference>
<gene>
    <name evidence="1" type="ORF">RRG08_059731</name>
</gene>
<organism evidence="1 2">
    <name type="scientific">Elysia crispata</name>
    <name type="common">lettuce slug</name>
    <dbReference type="NCBI Taxonomy" id="231223"/>
    <lineage>
        <taxon>Eukaryota</taxon>
        <taxon>Metazoa</taxon>
        <taxon>Spiralia</taxon>
        <taxon>Lophotrochozoa</taxon>
        <taxon>Mollusca</taxon>
        <taxon>Gastropoda</taxon>
        <taxon>Heterobranchia</taxon>
        <taxon>Euthyneura</taxon>
        <taxon>Panpulmonata</taxon>
        <taxon>Sacoglossa</taxon>
        <taxon>Placobranchoidea</taxon>
        <taxon>Plakobranchidae</taxon>
        <taxon>Elysia</taxon>
    </lineage>
</organism>
<evidence type="ECO:0000313" key="2">
    <source>
        <dbReference type="Proteomes" id="UP001283361"/>
    </source>
</evidence>
<comment type="caution">
    <text evidence="1">The sequence shown here is derived from an EMBL/GenBank/DDBJ whole genome shotgun (WGS) entry which is preliminary data.</text>
</comment>
<protein>
    <submittedName>
        <fullName evidence="1">Uncharacterized protein</fullName>
    </submittedName>
</protein>
<dbReference type="EMBL" id="JAWDGP010005780">
    <property type="protein sequence ID" value="KAK3752169.1"/>
    <property type="molecule type" value="Genomic_DNA"/>
</dbReference>
<keyword evidence="2" id="KW-1185">Reference proteome</keyword>
<proteinExistence type="predicted"/>